<accession>A0A0D8IW42</accession>
<keyword evidence="2" id="KW-1185">Reference proteome</keyword>
<dbReference type="AlphaFoldDB" id="A0A0D8IW42"/>
<dbReference type="PATRIC" id="fig|1550024.3.peg.4062"/>
<proteinExistence type="predicted"/>
<dbReference type="Proteomes" id="UP000032483">
    <property type="component" value="Unassembled WGS sequence"/>
</dbReference>
<evidence type="ECO:0000313" key="1">
    <source>
        <dbReference type="EMBL" id="KJF38511.1"/>
    </source>
</evidence>
<reference evidence="1" key="1">
    <citation type="submission" date="2015-02" db="EMBL/GenBank/DDBJ databases">
        <title>A novel member of the family Ruminococcaceae isolated from human feces.</title>
        <authorList>
            <person name="Shkoporov A.N."/>
            <person name="Chaplin A.V."/>
            <person name="Motuzova O.V."/>
            <person name="Kafarskaia L.I."/>
            <person name="Khokhlova E.V."/>
            <person name="Efimov B.A."/>
        </authorList>
    </citation>
    <scope>NUCLEOTIDE SEQUENCE [LARGE SCALE GENOMIC DNA]</scope>
    <source>
        <strain evidence="1">585-1</strain>
    </source>
</reference>
<protein>
    <recommendedName>
        <fullName evidence="3">DUF4313 domain-containing protein</fullName>
    </recommendedName>
</protein>
<dbReference type="EMBL" id="JXXK01000040">
    <property type="protein sequence ID" value="KJF38511.1"/>
    <property type="molecule type" value="Genomic_DNA"/>
</dbReference>
<sequence>MELEIQTMQPGERLYAYRQSTQLEGQTGGIGRLRGDFGRSGREFFTTWEDGHGRYKTDAFRQEFDRVVNTLRQPGGLFSGRSEMARICHDHADAGFDGNYCREYGFRINTQQYSYLLRCHTDPGDYNFYLFAYMTEHLDRHMENAGRGIRFITPDYKELFRIPDGDKVRITWSDGERIEHTCRYIDDCHLELGRGMDGIRHICQLAEQLRQNGGTVIPLRSSLPEQCYNLLPSTGGIILVKKGETGFFKTDIPDMGREENRAFVLETNEKLGVSRAQAEAMLAGSMFGWQTQAADPCSYDEQGRILTPKQRFQKERGEAR</sequence>
<organism evidence="1 2">
    <name type="scientific">Ruthenibacterium lactatiformans</name>
    <dbReference type="NCBI Taxonomy" id="1550024"/>
    <lineage>
        <taxon>Bacteria</taxon>
        <taxon>Bacillati</taxon>
        <taxon>Bacillota</taxon>
        <taxon>Clostridia</taxon>
        <taxon>Eubacteriales</taxon>
        <taxon>Oscillospiraceae</taxon>
        <taxon>Ruthenibacterium</taxon>
    </lineage>
</organism>
<evidence type="ECO:0008006" key="3">
    <source>
        <dbReference type="Google" id="ProtNLM"/>
    </source>
</evidence>
<evidence type="ECO:0000313" key="2">
    <source>
        <dbReference type="Proteomes" id="UP000032483"/>
    </source>
</evidence>
<comment type="caution">
    <text evidence="1">The sequence shown here is derived from an EMBL/GenBank/DDBJ whole genome shotgun (WGS) entry which is preliminary data.</text>
</comment>
<gene>
    <name evidence="1" type="ORF">TQ39_17750</name>
</gene>
<name>A0A0D8IW42_9FIRM</name>